<dbReference type="Proteomes" id="UP000195402">
    <property type="component" value="Unassembled WGS sequence"/>
</dbReference>
<accession>A0A200R2D8</accession>
<name>A0A200R2D8_MACCD</name>
<evidence type="ECO:0000259" key="9">
    <source>
        <dbReference type="Pfam" id="PF07887"/>
    </source>
</evidence>
<evidence type="ECO:0000256" key="2">
    <source>
        <dbReference type="ARBA" id="ARBA00007214"/>
    </source>
</evidence>
<evidence type="ECO:0000256" key="5">
    <source>
        <dbReference type="ARBA" id="ARBA00023159"/>
    </source>
</evidence>
<keyword evidence="4" id="KW-0238">DNA-binding</keyword>
<evidence type="ECO:0000256" key="8">
    <source>
        <dbReference type="SAM" id="MobiDB-lite"/>
    </source>
</evidence>
<evidence type="ECO:0000256" key="7">
    <source>
        <dbReference type="ARBA" id="ARBA00023242"/>
    </source>
</evidence>
<feature type="domain" description="Calmodulin binding protein central" evidence="10">
    <location>
        <begin position="247"/>
        <end position="312"/>
    </location>
</feature>
<dbReference type="GO" id="GO:0005516">
    <property type="term" value="F:calmodulin binding"/>
    <property type="evidence" value="ECO:0007669"/>
    <property type="project" value="InterPro"/>
</dbReference>
<keyword evidence="13" id="KW-1185">Reference proteome</keyword>
<feature type="region of interest" description="Disordered" evidence="8">
    <location>
        <begin position="1"/>
        <end position="27"/>
    </location>
</feature>
<dbReference type="InterPro" id="IPR046830">
    <property type="entry name" value="Calmod_bind_M"/>
</dbReference>
<keyword evidence="5" id="KW-0010">Activator</keyword>
<reference evidence="12 13" key="1">
    <citation type="journal article" date="2017" name="Mol. Plant">
        <title>The Genome of Medicinal Plant Macleaya cordata Provides New Insights into Benzylisoquinoline Alkaloids Metabolism.</title>
        <authorList>
            <person name="Liu X."/>
            <person name="Liu Y."/>
            <person name="Huang P."/>
            <person name="Ma Y."/>
            <person name="Qing Z."/>
            <person name="Tang Q."/>
            <person name="Cao H."/>
            <person name="Cheng P."/>
            <person name="Zheng Y."/>
            <person name="Yuan Z."/>
            <person name="Zhou Y."/>
            <person name="Liu J."/>
            <person name="Tang Z."/>
            <person name="Zhuo Y."/>
            <person name="Zhang Y."/>
            <person name="Yu L."/>
            <person name="Huang J."/>
            <person name="Yang P."/>
            <person name="Peng Q."/>
            <person name="Zhang J."/>
            <person name="Jiang W."/>
            <person name="Zhang Z."/>
            <person name="Lin K."/>
            <person name="Ro D.K."/>
            <person name="Chen X."/>
            <person name="Xiong X."/>
            <person name="Shang Y."/>
            <person name="Huang S."/>
            <person name="Zeng J."/>
        </authorList>
    </citation>
    <scope>NUCLEOTIDE SEQUENCE [LARGE SCALE GENOMIC DNA]</scope>
    <source>
        <strain evidence="13">cv. BLH2017</strain>
        <tissue evidence="12">Root</tissue>
    </source>
</reference>
<dbReference type="InterPro" id="IPR046829">
    <property type="entry name" value="Calmod_bind_C"/>
</dbReference>
<keyword evidence="6" id="KW-0804">Transcription</keyword>
<dbReference type="EMBL" id="MVGT01000481">
    <property type="protein sequence ID" value="OVA16838.1"/>
    <property type="molecule type" value="Genomic_DNA"/>
</dbReference>
<evidence type="ECO:0000259" key="11">
    <source>
        <dbReference type="Pfam" id="PF20452"/>
    </source>
</evidence>
<evidence type="ECO:0000256" key="6">
    <source>
        <dbReference type="ARBA" id="ARBA00023163"/>
    </source>
</evidence>
<evidence type="ECO:0000256" key="1">
    <source>
        <dbReference type="ARBA" id="ARBA00004123"/>
    </source>
</evidence>
<evidence type="ECO:0000313" key="13">
    <source>
        <dbReference type="Proteomes" id="UP000195402"/>
    </source>
</evidence>
<dbReference type="Pfam" id="PF07887">
    <property type="entry name" value="Calmodulin_bind"/>
    <property type="match status" value="1"/>
</dbReference>
<dbReference type="AlphaFoldDB" id="A0A200R2D8"/>
<evidence type="ECO:0000313" key="12">
    <source>
        <dbReference type="EMBL" id="OVA16838.1"/>
    </source>
</evidence>
<gene>
    <name evidence="12" type="ORF">BVC80_1543g304</name>
</gene>
<proteinExistence type="inferred from homology"/>
<keyword evidence="3" id="KW-0805">Transcription regulation</keyword>
<organism evidence="12 13">
    <name type="scientific">Macleaya cordata</name>
    <name type="common">Five-seeded plume-poppy</name>
    <name type="synonym">Bocconia cordata</name>
    <dbReference type="NCBI Taxonomy" id="56857"/>
    <lineage>
        <taxon>Eukaryota</taxon>
        <taxon>Viridiplantae</taxon>
        <taxon>Streptophyta</taxon>
        <taxon>Embryophyta</taxon>
        <taxon>Tracheophyta</taxon>
        <taxon>Spermatophyta</taxon>
        <taxon>Magnoliopsida</taxon>
        <taxon>Ranunculales</taxon>
        <taxon>Papaveraceae</taxon>
        <taxon>Papaveroideae</taxon>
        <taxon>Macleaya</taxon>
    </lineage>
</organism>
<dbReference type="InParanoid" id="A0A200R2D8"/>
<feature type="domain" description="Calmodulin binding protein C-terminal" evidence="11">
    <location>
        <begin position="318"/>
        <end position="379"/>
    </location>
</feature>
<dbReference type="InterPro" id="IPR046831">
    <property type="entry name" value="Calmodulin_bind_N"/>
</dbReference>
<dbReference type="OrthoDB" id="748178at2759"/>
<evidence type="ECO:0000256" key="3">
    <source>
        <dbReference type="ARBA" id="ARBA00023015"/>
    </source>
</evidence>
<comment type="similarity">
    <text evidence="2">Belongs to the plant ACBP60 protein family.</text>
</comment>
<dbReference type="Pfam" id="PF20452">
    <property type="entry name" value="Calmod_bind_C"/>
    <property type="match status" value="1"/>
</dbReference>
<comment type="caution">
    <text evidence="12">The sequence shown here is derived from an EMBL/GenBank/DDBJ whole genome shotgun (WGS) entry which is preliminary data.</text>
</comment>
<dbReference type="OMA" id="CSKTRWL"/>
<comment type="subcellular location">
    <subcellularLocation>
        <location evidence="1">Nucleus</location>
    </subcellularLocation>
</comment>
<dbReference type="PANTHER" id="PTHR31713">
    <property type="entry name" value="OS02G0177800 PROTEIN"/>
    <property type="match status" value="1"/>
</dbReference>
<feature type="domain" description="Calmodulin binding protein-like N-terminal" evidence="9">
    <location>
        <begin position="88"/>
        <end position="234"/>
    </location>
</feature>
<evidence type="ECO:0000259" key="10">
    <source>
        <dbReference type="Pfam" id="PF20451"/>
    </source>
</evidence>
<dbReference type="Pfam" id="PF20451">
    <property type="entry name" value="Calmod_bind_M"/>
    <property type="match status" value="1"/>
</dbReference>
<dbReference type="GO" id="GO:0003700">
    <property type="term" value="F:DNA-binding transcription factor activity"/>
    <property type="evidence" value="ECO:0007669"/>
    <property type="project" value="TreeGrafter"/>
</dbReference>
<sequence length="575" mass="64604">MVTKRHSNEDDGLEEEDGRQGSSKRQHTLETALWDATGGSSMQEFVRMLLNCVRKVVREELEGQIPPCVQSSHRPSMNQIEASGSRGWRLHFRNRLPNVLFTGCRIVAEDNVPIEVVILDANSEIVRAGPLSSIKIEILVLDGDFGTNGQEVWSAEAFDESVIREREGKRPLVTGEVSITLKDGVGYLADITVTDNSSWVRSGKFKLGARVARSIYNKERIIEARSGAFIVRDHRGQGYQKHHPPSLNDEVWRLVKIRKDGVFHKRLASKGIETVQDFLRLFITDASSLRSTFASGMSSKKWEAIIRHAKDCVLDNRTYMYSAVPPLVIIFFNSIYEVIGAIFDGQNYLGLRDFTTSQMNLVDSYKQHAYQHLNEMVEINVPPANVPPIALPFEAASIPEPTLDVQLPNFQTTHQDQLATHLGLNTSSNSLAHVFDDHCQLPDFAVMAACHPTHEFFQFQRNSEGSSNGNVTYGNEWVLGEPSGHVGTNEHFTGDFNFSQVQTPICIPVTATWGQGNELHLTPGYETGFDFLSSTPDVSLHINRNWKSKTGWFKIRAAVRFLCQKKRARLLQLHC</sequence>
<dbReference type="InterPro" id="IPR012416">
    <property type="entry name" value="CBP60"/>
</dbReference>
<dbReference type="GO" id="GO:0043565">
    <property type="term" value="F:sequence-specific DNA binding"/>
    <property type="evidence" value="ECO:0007669"/>
    <property type="project" value="TreeGrafter"/>
</dbReference>
<dbReference type="GO" id="GO:0080142">
    <property type="term" value="P:regulation of salicylic acid biosynthetic process"/>
    <property type="evidence" value="ECO:0007669"/>
    <property type="project" value="TreeGrafter"/>
</dbReference>
<dbReference type="GO" id="GO:0005634">
    <property type="term" value="C:nucleus"/>
    <property type="evidence" value="ECO:0007669"/>
    <property type="project" value="UniProtKB-SubCell"/>
</dbReference>
<keyword evidence="7" id="KW-0539">Nucleus</keyword>
<dbReference type="STRING" id="56857.A0A200R2D8"/>
<dbReference type="PANTHER" id="PTHR31713:SF43">
    <property type="entry name" value="CALMODULIN-BINDING PROTEIN 60 G"/>
    <property type="match status" value="1"/>
</dbReference>
<protein>
    <submittedName>
        <fullName evidence="12">Calmodulin binding protein-like</fullName>
    </submittedName>
</protein>
<evidence type="ECO:0000256" key="4">
    <source>
        <dbReference type="ARBA" id="ARBA00023125"/>
    </source>
</evidence>